<protein>
    <submittedName>
        <fullName evidence="6">Thioredoxin domain-containing protein 5-like</fullName>
    </submittedName>
</protein>
<evidence type="ECO:0000256" key="3">
    <source>
        <dbReference type="SAM" id="Phobius"/>
    </source>
</evidence>
<evidence type="ECO:0000259" key="4">
    <source>
        <dbReference type="PROSITE" id="PS51352"/>
    </source>
</evidence>
<keyword evidence="3" id="KW-0472">Membrane</keyword>
<sequence>MAQLVAHEKFFELFVTVISFSIKIILLVLEIGIRFCIKPPLFHRLKFFKSGSTEGVKYRGSRDLPSLESFVTSTLGEEEVKEEVKIPKPNHGMLELTDNTFQKTVQRGQHFVKFYAPWCGHCQKLAPVWQDLAISFEYDPSVRISKVDCTSNRFICNEFEVKAYPTLLWIIDGKKVEKYQGGRSHEELKSFVTKMKELNHKIDTGNEEKVPDALPSPVVQLTSENFVNAVSQGLSFVKFFAPWCGHCRRLASTWNDLGRKFVRNTEIKIAKVDCTVEDALCSENKVEGYPTLILFRNGERIQEYGGARDLSALHGFVLEHLPREEL</sequence>
<dbReference type="PANTHER" id="PTHR45672:SF3">
    <property type="entry name" value="THIOREDOXIN DOMAIN-CONTAINING PROTEIN 5"/>
    <property type="match status" value="1"/>
</dbReference>
<keyword evidence="3" id="KW-0812">Transmembrane</keyword>
<dbReference type="InterPro" id="IPR017937">
    <property type="entry name" value="Thioredoxin_CS"/>
</dbReference>
<dbReference type="RefSeq" id="XP_022258343.1">
    <property type="nucleotide sequence ID" value="XM_022402635.1"/>
</dbReference>
<dbReference type="GeneID" id="106474327"/>
<dbReference type="Pfam" id="PF00085">
    <property type="entry name" value="Thioredoxin"/>
    <property type="match status" value="2"/>
</dbReference>
<gene>
    <name evidence="6" type="primary">LOC106474327</name>
</gene>
<organism evidence="5 6">
    <name type="scientific">Limulus polyphemus</name>
    <name type="common">Atlantic horseshoe crab</name>
    <dbReference type="NCBI Taxonomy" id="6850"/>
    <lineage>
        <taxon>Eukaryota</taxon>
        <taxon>Metazoa</taxon>
        <taxon>Ecdysozoa</taxon>
        <taxon>Arthropoda</taxon>
        <taxon>Chelicerata</taxon>
        <taxon>Merostomata</taxon>
        <taxon>Xiphosura</taxon>
        <taxon>Limulidae</taxon>
        <taxon>Limulus</taxon>
    </lineage>
</organism>
<dbReference type="PRINTS" id="PR00421">
    <property type="entry name" value="THIOREDOXIN"/>
</dbReference>
<dbReference type="PROSITE" id="PS00194">
    <property type="entry name" value="THIOREDOXIN_1"/>
    <property type="match status" value="2"/>
</dbReference>
<dbReference type="InterPro" id="IPR036249">
    <property type="entry name" value="Thioredoxin-like_sf"/>
</dbReference>
<dbReference type="InterPro" id="IPR051063">
    <property type="entry name" value="PDI"/>
</dbReference>
<keyword evidence="3" id="KW-1133">Transmembrane helix</keyword>
<feature type="transmembrane region" description="Helical" evidence="3">
    <location>
        <begin position="13"/>
        <end position="37"/>
    </location>
</feature>
<dbReference type="Proteomes" id="UP000694941">
    <property type="component" value="Unplaced"/>
</dbReference>
<proteinExistence type="inferred from homology"/>
<name>A0ABM1TR37_LIMPO</name>
<evidence type="ECO:0000256" key="2">
    <source>
        <dbReference type="ARBA" id="ARBA00022729"/>
    </source>
</evidence>
<reference evidence="6" key="1">
    <citation type="submission" date="2025-08" db="UniProtKB">
        <authorList>
            <consortium name="RefSeq"/>
        </authorList>
    </citation>
    <scope>IDENTIFICATION</scope>
    <source>
        <tissue evidence="6">Muscle</tissue>
    </source>
</reference>
<comment type="similarity">
    <text evidence="1">Belongs to the protein disulfide isomerase family.</text>
</comment>
<keyword evidence="2" id="KW-0732">Signal</keyword>
<dbReference type="PROSITE" id="PS51352">
    <property type="entry name" value="THIOREDOXIN_2"/>
    <property type="match status" value="2"/>
</dbReference>
<keyword evidence="5" id="KW-1185">Reference proteome</keyword>
<dbReference type="InterPro" id="IPR013766">
    <property type="entry name" value="Thioredoxin_domain"/>
</dbReference>
<evidence type="ECO:0000313" key="5">
    <source>
        <dbReference type="Proteomes" id="UP000694941"/>
    </source>
</evidence>
<feature type="domain" description="Thioredoxin" evidence="4">
    <location>
        <begin position="58"/>
        <end position="197"/>
    </location>
</feature>
<dbReference type="PANTHER" id="PTHR45672">
    <property type="entry name" value="PROTEIN DISULFIDE-ISOMERASE C17H9.14C-RELATED"/>
    <property type="match status" value="1"/>
</dbReference>
<feature type="domain" description="Thioredoxin" evidence="4">
    <location>
        <begin position="208"/>
        <end position="322"/>
    </location>
</feature>
<accession>A0ABM1TR37</accession>
<dbReference type="SUPFAM" id="SSF52833">
    <property type="entry name" value="Thioredoxin-like"/>
    <property type="match status" value="2"/>
</dbReference>
<dbReference type="Gene3D" id="3.40.30.10">
    <property type="entry name" value="Glutaredoxin"/>
    <property type="match status" value="2"/>
</dbReference>
<evidence type="ECO:0000313" key="6">
    <source>
        <dbReference type="RefSeq" id="XP_022258343.1"/>
    </source>
</evidence>
<evidence type="ECO:0000256" key="1">
    <source>
        <dbReference type="ARBA" id="ARBA00006347"/>
    </source>
</evidence>